<dbReference type="AlphaFoldDB" id="A0A1I1ZWF6"/>
<feature type="region of interest" description="Disordered" evidence="1">
    <location>
        <begin position="221"/>
        <end position="253"/>
    </location>
</feature>
<evidence type="ECO:0000256" key="2">
    <source>
        <dbReference type="SAM" id="Phobius"/>
    </source>
</evidence>
<feature type="compositionally biased region" description="Acidic residues" evidence="1">
    <location>
        <begin position="234"/>
        <end position="243"/>
    </location>
</feature>
<gene>
    <name evidence="3" type="ORF">SAMN02745121_04010</name>
</gene>
<accession>A0A1I1ZWF6</accession>
<name>A0A1I1ZWF6_9BACT</name>
<protein>
    <submittedName>
        <fullName evidence="3">Uncharacterized protein</fullName>
    </submittedName>
</protein>
<feature type="transmembrane region" description="Helical" evidence="2">
    <location>
        <begin position="150"/>
        <end position="176"/>
    </location>
</feature>
<proteinExistence type="predicted"/>
<sequence length="253" mass="27021">MMDARLGQGFGWAVACPATAEEAAARHVEGLWASFFPPGAGYAVSRSEVVSVPEPSPSRGRARQPGMRLQVRRGDFCGEVEVAATTGPRRSRLWLRGYAGSQRLAAVELRAARATDRLRLAGSLAGASALLALCVELLTHPPGFTVDMMFFLGGLLVAVIMVVGLAIGANVGAWFGERQAVLGWVRALALVERDTALREDLRRWRSLVKNLAHYRDALAGSSRRQPFRALSPGAEDEDGELAEETGAPQASAG</sequence>
<reference evidence="4" key="1">
    <citation type="submission" date="2016-10" db="EMBL/GenBank/DDBJ databases">
        <authorList>
            <person name="Varghese N."/>
            <person name="Submissions S."/>
        </authorList>
    </citation>
    <scope>NUCLEOTIDE SEQUENCE [LARGE SCALE GENOMIC DNA]</scope>
    <source>
        <strain evidence="4">ATCC 25963</strain>
    </source>
</reference>
<feature type="transmembrane region" description="Helical" evidence="2">
    <location>
        <begin position="118"/>
        <end position="138"/>
    </location>
</feature>
<evidence type="ECO:0000313" key="3">
    <source>
        <dbReference type="EMBL" id="SFE36114.1"/>
    </source>
</evidence>
<evidence type="ECO:0000313" key="4">
    <source>
        <dbReference type="Proteomes" id="UP000199400"/>
    </source>
</evidence>
<keyword evidence="2" id="KW-0472">Membrane</keyword>
<keyword evidence="2" id="KW-0812">Transmembrane</keyword>
<keyword evidence="2" id="KW-1133">Transmembrane helix</keyword>
<organism evidence="3 4">
    <name type="scientific">Nannocystis exedens</name>
    <dbReference type="NCBI Taxonomy" id="54"/>
    <lineage>
        <taxon>Bacteria</taxon>
        <taxon>Pseudomonadati</taxon>
        <taxon>Myxococcota</taxon>
        <taxon>Polyangia</taxon>
        <taxon>Nannocystales</taxon>
        <taxon>Nannocystaceae</taxon>
        <taxon>Nannocystis</taxon>
    </lineage>
</organism>
<dbReference type="PROSITE" id="PS51257">
    <property type="entry name" value="PROKAR_LIPOPROTEIN"/>
    <property type="match status" value="1"/>
</dbReference>
<keyword evidence="4" id="KW-1185">Reference proteome</keyword>
<evidence type="ECO:0000256" key="1">
    <source>
        <dbReference type="SAM" id="MobiDB-lite"/>
    </source>
</evidence>
<dbReference type="Proteomes" id="UP000199400">
    <property type="component" value="Unassembled WGS sequence"/>
</dbReference>
<dbReference type="EMBL" id="FOMX01000012">
    <property type="protein sequence ID" value="SFE36114.1"/>
    <property type="molecule type" value="Genomic_DNA"/>
</dbReference>